<dbReference type="AlphaFoldDB" id="A0A9P4JKL4"/>
<protein>
    <recommendedName>
        <fullName evidence="2">DUF7492 domain-containing protein</fullName>
    </recommendedName>
</protein>
<feature type="compositionally biased region" description="Polar residues" evidence="1">
    <location>
        <begin position="387"/>
        <end position="400"/>
    </location>
</feature>
<feature type="compositionally biased region" description="Low complexity" evidence="1">
    <location>
        <begin position="365"/>
        <end position="380"/>
    </location>
</feature>
<evidence type="ECO:0000259" key="2">
    <source>
        <dbReference type="Pfam" id="PF24320"/>
    </source>
</evidence>
<evidence type="ECO:0000313" key="4">
    <source>
        <dbReference type="Proteomes" id="UP000799536"/>
    </source>
</evidence>
<feature type="compositionally biased region" description="Basic and acidic residues" evidence="1">
    <location>
        <begin position="1"/>
        <end position="15"/>
    </location>
</feature>
<evidence type="ECO:0000313" key="3">
    <source>
        <dbReference type="EMBL" id="KAF2198417.1"/>
    </source>
</evidence>
<proteinExistence type="predicted"/>
<organism evidence="3 4">
    <name type="scientific">Delitschia confertaspora ATCC 74209</name>
    <dbReference type="NCBI Taxonomy" id="1513339"/>
    <lineage>
        <taxon>Eukaryota</taxon>
        <taxon>Fungi</taxon>
        <taxon>Dikarya</taxon>
        <taxon>Ascomycota</taxon>
        <taxon>Pezizomycotina</taxon>
        <taxon>Dothideomycetes</taxon>
        <taxon>Pleosporomycetidae</taxon>
        <taxon>Pleosporales</taxon>
        <taxon>Delitschiaceae</taxon>
        <taxon>Delitschia</taxon>
    </lineage>
</organism>
<dbReference type="InterPro" id="IPR055915">
    <property type="entry name" value="DUF7492"/>
</dbReference>
<feature type="region of interest" description="Disordered" evidence="1">
    <location>
        <begin position="1"/>
        <end position="22"/>
    </location>
</feature>
<accession>A0A9P4JKL4</accession>
<dbReference type="EMBL" id="ML994146">
    <property type="protein sequence ID" value="KAF2198417.1"/>
    <property type="molecule type" value="Genomic_DNA"/>
</dbReference>
<dbReference type="OrthoDB" id="64281at2759"/>
<dbReference type="PANTHER" id="PTHR35559">
    <property type="entry name" value="CHITIN-BINDING TYPE-4 DOMAIN-CONTAINING PROTEIN"/>
    <property type="match status" value="1"/>
</dbReference>
<keyword evidence="4" id="KW-1185">Reference proteome</keyword>
<dbReference type="Pfam" id="PF24320">
    <property type="entry name" value="DUF7492"/>
    <property type="match status" value="1"/>
</dbReference>
<dbReference type="Proteomes" id="UP000799536">
    <property type="component" value="Unassembled WGS sequence"/>
</dbReference>
<dbReference type="PANTHER" id="PTHR35559:SF1">
    <property type="entry name" value="CHITIN-BINDING TYPE-4 DOMAIN-CONTAINING PROTEIN"/>
    <property type="match status" value="1"/>
</dbReference>
<feature type="region of interest" description="Disordered" evidence="1">
    <location>
        <begin position="365"/>
        <end position="401"/>
    </location>
</feature>
<gene>
    <name evidence="3" type="ORF">GQ43DRAFT_163142</name>
</gene>
<reference evidence="3" key="1">
    <citation type="journal article" date="2020" name="Stud. Mycol.">
        <title>101 Dothideomycetes genomes: a test case for predicting lifestyles and emergence of pathogens.</title>
        <authorList>
            <person name="Haridas S."/>
            <person name="Albert R."/>
            <person name="Binder M."/>
            <person name="Bloem J."/>
            <person name="Labutti K."/>
            <person name="Salamov A."/>
            <person name="Andreopoulos B."/>
            <person name="Baker S."/>
            <person name="Barry K."/>
            <person name="Bills G."/>
            <person name="Bluhm B."/>
            <person name="Cannon C."/>
            <person name="Castanera R."/>
            <person name="Culley D."/>
            <person name="Daum C."/>
            <person name="Ezra D."/>
            <person name="Gonzalez J."/>
            <person name="Henrissat B."/>
            <person name="Kuo A."/>
            <person name="Liang C."/>
            <person name="Lipzen A."/>
            <person name="Lutzoni F."/>
            <person name="Magnuson J."/>
            <person name="Mondo S."/>
            <person name="Nolan M."/>
            <person name="Ohm R."/>
            <person name="Pangilinan J."/>
            <person name="Park H.-J."/>
            <person name="Ramirez L."/>
            <person name="Alfaro M."/>
            <person name="Sun H."/>
            <person name="Tritt A."/>
            <person name="Yoshinaga Y."/>
            <person name="Zwiers L.-H."/>
            <person name="Turgeon B."/>
            <person name="Goodwin S."/>
            <person name="Spatafora J."/>
            <person name="Crous P."/>
            <person name="Grigoriev I."/>
        </authorList>
    </citation>
    <scope>NUCLEOTIDE SEQUENCE</scope>
    <source>
        <strain evidence="3">ATCC 74209</strain>
    </source>
</reference>
<name>A0A9P4JKL4_9PLEO</name>
<comment type="caution">
    <text evidence="3">The sequence shown here is derived from an EMBL/GenBank/DDBJ whole genome shotgun (WGS) entry which is preliminary data.</text>
</comment>
<evidence type="ECO:0000256" key="1">
    <source>
        <dbReference type="SAM" id="MobiDB-lite"/>
    </source>
</evidence>
<feature type="domain" description="DUF7492" evidence="2">
    <location>
        <begin position="74"/>
        <end position="335"/>
    </location>
</feature>
<sequence>MGGRDEPSAATERPHTTSQRLDTSASTTLISILLGKFNTIFSNKLATLVFSQTPANMRSLAFAIMLVVLSQQVLAHSWLEQLRAINEKGEYVGEYGYPRGFADKSKPGFTDSDVYLLPPADISPPFINSSHLLCHPSQRTANQTQDYPRLKVQPGQFMALRYAENGHVSQPDQTLGRPEHGGSVFVFGTAQPIQDEKIADVLQWTKDGRGGDKRGVLLAVNNFDDGRCYELKGDNKIALDRQAKHPNFAQGQVSNGPGNYPLMCETNVAVPKDASSGKPYTLYWVWQWGQAPNMDKNFPAGRDEYYTTCLDVDVVDVLKTDAKPSRSIGQQDATSKAVPEFSSRTAVYSDPIKGEWGTVFSALATSAPSSGSSAPKTSADSTRKSSVDSTPKSSADSAPKTTVITSVASSITATNTGELPLITNHPNPRLGNSSYTPDDDAVTVTVTEHVTVTAPLATKTVEAKRGINKRGSAKFRGLC</sequence>